<dbReference type="InterPro" id="IPR010836">
    <property type="entry name" value="SapC"/>
</dbReference>
<dbReference type="Proteomes" id="UP001209730">
    <property type="component" value="Unassembled WGS sequence"/>
</dbReference>
<evidence type="ECO:0000313" key="1">
    <source>
        <dbReference type="EMBL" id="MCX2802730.1"/>
    </source>
</evidence>
<proteinExistence type="predicted"/>
<dbReference type="RefSeq" id="WP_254773162.1">
    <property type="nucleotide sequence ID" value="NZ_CP130317.1"/>
</dbReference>
<dbReference type="EMBL" id="JAPHQB010000023">
    <property type="protein sequence ID" value="MCX2802730.1"/>
    <property type="molecule type" value="Genomic_DNA"/>
</dbReference>
<evidence type="ECO:0000313" key="2">
    <source>
        <dbReference type="Proteomes" id="UP001209730"/>
    </source>
</evidence>
<reference evidence="1" key="1">
    <citation type="submission" date="2022-11" db="EMBL/GenBank/DDBJ databases">
        <title>Chitin-degrading and fungicidal potential of chitinolytic bacterial strains from marine environment of the Pacific Ocean regions.</title>
        <authorList>
            <person name="Pentekhina I."/>
            <person name="Nedashkovskaya O."/>
            <person name="Seitkalieva A."/>
            <person name="Podvolotskaya A."/>
            <person name="Tekutyeva L."/>
            <person name="Balabanova L."/>
        </authorList>
    </citation>
    <scope>NUCLEOTIDE SEQUENCE</scope>
    <source>
        <strain evidence="1">KMM 6838</strain>
    </source>
</reference>
<accession>A0AB35I2X3</accession>
<protein>
    <submittedName>
        <fullName evidence="1">SapC family protein</fullName>
    </submittedName>
</protein>
<name>A0AB35I2X3_MICTH</name>
<dbReference type="Pfam" id="PF07277">
    <property type="entry name" value="SapC"/>
    <property type="match status" value="1"/>
</dbReference>
<dbReference type="AlphaFoldDB" id="A0AB35I2X3"/>
<gene>
    <name evidence="1" type="ORF">OQJ68_13125</name>
</gene>
<organism evidence="1 2">
    <name type="scientific">Microbulbifer thermotolerans</name>
    <dbReference type="NCBI Taxonomy" id="252514"/>
    <lineage>
        <taxon>Bacteria</taxon>
        <taxon>Pseudomonadati</taxon>
        <taxon>Pseudomonadota</taxon>
        <taxon>Gammaproteobacteria</taxon>
        <taxon>Cellvibrionales</taxon>
        <taxon>Microbulbiferaceae</taxon>
        <taxon>Microbulbifer</taxon>
    </lineage>
</organism>
<comment type="caution">
    <text evidence="1">The sequence shown here is derived from an EMBL/GenBank/DDBJ whole genome shotgun (WGS) entry which is preliminary data.</text>
</comment>
<sequence>MKELSDPVLLDNVTHKNLRVITRSGKAFGDSVNLVPVFPPEFGDVQREYPILLRKEKEGGYQALALLGFDAGENLFLEGDRWQASYIPGVIARGPFMIGFQQWERDGELLREPVIHVDMNSPRIRDGGEEGEPVFLPYGGNSPYLERIAAILRAIHQGVTVSKTMYAALESLGLIEPVNIQIEIHRDQHYDLQGYFTIADEKLAELRGDALEELNRAGFLEGAFLLRASLNNVKKLIEMKRRKIIGRTSGG</sequence>